<feature type="active site" description="Nucleophile and sulfur donor" evidence="1">
    <location>
        <position position="172"/>
    </location>
</feature>
<dbReference type="PIRSF" id="PIRSF006661">
    <property type="entry name" value="PP-lp_UCP006661"/>
    <property type="match status" value="1"/>
</dbReference>
<reference evidence="3 4" key="1">
    <citation type="submission" date="2019-08" db="EMBL/GenBank/DDBJ databases">
        <title>In-depth cultivation of the pig gut microbiome towards novel bacterial diversity and tailored functional studies.</title>
        <authorList>
            <person name="Wylensek D."/>
            <person name="Hitch T.C.A."/>
            <person name="Clavel T."/>
        </authorList>
    </citation>
    <scope>NUCLEOTIDE SEQUENCE [LARGE SCALE GENOMIC DNA]</scope>
    <source>
        <strain evidence="3 4">BBE-744-WT-12</strain>
    </source>
</reference>
<dbReference type="InterPro" id="IPR014729">
    <property type="entry name" value="Rossmann-like_a/b/a_fold"/>
</dbReference>
<gene>
    <name evidence="3" type="ORF">FYJ85_05680</name>
</gene>
<dbReference type="InterPro" id="IPR022310">
    <property type="entry name" value="NAD/GMP_synthase"/>
</dbReference>
<name>A0A844G0V2_9BACT</name>
<protein>
    <submittedName>
        <fullName evidence="3">ATP-dependent sacrificial sulfur transferase LarE</fullName>
    </submittedName>
</protein>
<sequence length="263" mass="28385">MSFWRTKLEAELRPYGKLAVAFSGGCDSTLLAEAARRVLGGGNVLLLLADSVLLPRREAEQARTLAAAAGLRLETVPLDPLADEAVRANGPLRCYYCKKRIFTALGERARSLGFAVLADGANFDDRGDYRPGAKAADELGVAHPLRELPKQAIRDLAREWKLPVWNLPAAACLASRIPAGTPLDREALATVEAGENAVAARGYTGFRVRRIGPETARLEFRADDLERAEAERGSLETLLAPLGFETVEIALYRTGSMNRASGA</sequence>
<evidence type="ECO:0000313" key="4">
    <source>
        <dbReference type="Proteomes" id="UP000435649"/>
    </source>
</evidence>
<evidence type="ECO:0000313" key="3">
    <source>
        <dbReference type="EMBL" id="MST96535.1"/>
    </source>
</evidence>
<dbReference type="RefSeq" id="WP_106054526.1">
    <property type="nucleotide sequence ID" value="NZ_DBFCGB010000143.1"/>
</dbReference>
<dbReference type="SUPFAM" id="SSF52402">
    <property type="entry name" value="Adenine nucleotide alpha hydrolases-like"/>
    <property type="match status" value="1"/>
</dbReference>
<feature type="domain" description="NAD/GMP synthase" evidence="2">
    <location>
        <begin position="17"/>
        <end position="82"/>
    </location>
</feature>
<dbReference type="PANTHER" id="PTHR43169:SF2">
    <property type="entry name" value="NAD_GMP SYNTHASE DOMAIN-CONTAINING PROTEIN"/>
    <property type="match status" value="1"/>
</dbReference>
<evidence type="ECO:0000259" key="2">
    <source>
        <dbReference type="Pfam" id="PF02540"/>
    </source>
</evidence>
<dbReference type="PANTHER" id="PTHR43169">
    <property type="entry name" value="EXSB FAMILY PROTEIN"/>
    <property type="match status" value="1"/>
</dbReference>
<dbReference type="AlphaFoldDB" id="A0A844G0V2"/>
<dbReference type="InterPro" id="IPR052188">
    <property type="entry name" value="Ni-pincer_cofactor_biosynth"/>
</dbReference>
<dbReference type="GO" id="GO:0006163">
    <property type="term" value="P:purine nucleotide metabolic process"/>
    <property type="evidence" value="ECO:0007669"/>
    <property type="project" value="UniProtKB-ARBA"/>
</dbReference>
<dbReference type="Pfam" id="PF02540">
    <property type="entry name" value="NAD_synthase"/>
    <property type="match status" value="1"/>
</dbReference>
<keyword evidence="3" id="KW-0808">Transferase</keyword>
<proteinExistence type="predicted"/>
<evidence type="ECO:0000256" key="1">
    <source>
        <dbReference type="PIRSR" id="PIRSR006661-1"/>
    </source>
</evidence>
<accession>A0A844G0V2</accession>
<dbReference type="Proteomes" id="UP000435649">
    <property type="component" value="Unassembled WGS sequence"/>
</dbReference>
<comment type="caution">
    <text evidence="3">The sequence shown here is derived from an EMBL/GenBank/DDBJ whole genome shotgun (WGS) entry which is preliminary data.</text>
</comment>
<dbReference type="Gene3D" id="3.40.50.620">
    <property type="entry name" value="HUPs"/>
    <property type="match status" value="1"/>
</dbReference>
<dbReference type="GO" id="GO:0016783">
    <property type="term" value="F:sulfurtransferase activity"/>
    <property type="evidence" value="ECO:0007669"/>
    <property type="project" value="InterPro"/>
</dbReference>
<dbReference type="InterPro" id="IPR005232">
    <property type="entry name" value="LarE"/>
</dbReference>
<organism evidence="3 4">
    <name type="scientific">Victivallis lenta</name>
    <dbReference type="NCBI Taxonomy" id="2606640"/>
    <lineage>
        <taxon>Bacteria</taxon>
        <taxon>Pseudomonadati</taxon>
        <taxon>Lentisphaerota</taxon>
        <taxon>Lentisphaeria</taxon>
        <taxon>Victivallales</taxon>
        <taxon>Victivallaceae</taxon>
        <taxon>Victivallis</taxon>
    </lineage>
</organism>
<keyword evidence="4" id="KW-1185">Reference proteome</keyword>
<dbReference type="EMBL" id="VUNS01000004">
    <property type="protein sequence ID" value="MST96535.1"/>
    <property type="molecule type" value="Genomic_DNA"/>
</dbReference>